<dbReference type="GO" id="GO:0004559">
    <property type="term" value="F:alpha-mannosidase activity"/>
    <property type="evidence" value="ECO:0007669"/>
    <property type="project" value="InterPro"/>
</dbReference>
<dbReference type="InterPro" id="IPR011013">
    <property type="entry name" value="Gal_mutarotase_sf_dom"/>
</dbReference>
<sequence length="1104" mass="124617">MSVFALIFFSQNITAQKVVPFFGKINWISGYAKEISGENISYFSAFPDYATTALLTRTTDGKKVIEWETAPVPKNAKGKYVYFSWVAGHSSGTSGGNRNFDLYVNDKKVLTFTTFPNHQKPNWEFVAPDSSALVFEQTKRDGANDAHGFNYLRLPLSSVKPGFPVTIKVIGEAQNSNDWYMAFKFSFEEKADIHPMPFLLKNGKQPIALTALHFEKNETLRVKVNHKEVYSFIEKDGINNFDIPVNAVAHEDSVFVNISVGKKTLVDQFVYLKPVVYRELDFIHNSHTDIGYSNVQPEIVKIHNKNIDDALRMIDKTKDYPVEAKFKWNVESLWAVENYLQQASPAQKEKFIKAVKEGSIGLSGLYANILTGMSEPEETFHYTDYADKLRKEFGFTINSAMISDVPGYAWTTVTALAKGGVKYFSSGPNFLGESHPYLGDRVGYFLKAWGDKPVWWTSPSGDEKILFWTAGKGYSSWHGTGPGGVFDRGPKKIATYLDELAAEKYPYDIVQWRYNIVSDNGPIDTTISDFVKQWNEKYASPKIILNTTQELFEKFEKKYGSSIPVVKGDITPYWEDGALSTAYEEDKNRINSLRLQQLATLYAMLKPKEYKKDKFYEAWRNIIMFHEHTWGAYNSTSEPDLPFVAEQWRIKKQFMLDADKEIDTLEKKLFQPISNIQSRKIAVFNTSSWSRTGPVIIPADVTGKSVKNASGEKMPLQKLSDGTSVFIAGNVPPLGTSVFEITDEEVPAADENFIVTDSSLSNGHVWLRWDKTNGSITTLEDRTNFNFAGSFDNQGLNSYWYVPGYNPADAETNGKVQVKVLESGPMLTTIAITSDAPGANKLERRISLYAESNEAEIENIIDKKAIRKKEAVHFGFPFNSSLINTTVDAGYGTMKYLADQLPGSNMDFLYGRRWLDASKAHKGLQLIVLETPLLEPDSMIDERLLVNQSLKKWKKDGKPTSTWFSYAMNNYWYTNYKADQGGVAHFRYALRPHGMINSSEMERYAEAFTQPLIAIPVNNEEALPSELFALTSNRIVVSSITPCDDGNYLVRIYNPEAAAEKTGFIWKDIKPLDLMNVDTGLQIPINENITVEGMGVADIEFKMH</sequence>
<dbReference type="AlphaFoldDB" id="A0A5J5ICE8"/>
<dbReference type="Gene3D" id="2.60.40.1180">
    <property type="entry name" value="Golgi alpha-mannosidase II"/>
    <property type="match status" value="1"/>
</dbReference>
<dbReference type="RefSeq" id="WP_150416395.1">
    <property type="nucleotide sequence ID" value="NZ_VYQF01000007.1"/>
</dbReference>
<organism evidence="3 4">
    <name type="scientific">Ginsengibacter hankyongi</name>
    <dbReference type="NCBI Taxonomy" id="2607284"/>
    <lineage>
        <taxon>Bacteria</taxon>
        <taxon>Pseudomonadati</taxon>
        <taxon>Bacteroidota</taxon>
        <taxon>Chitinophagia</taxon>
        <taxon>Chitinophagales</taxon>
        <taxon>Chitinophagaceae</taxon>
        <taxon>Ginsengibacter</taxon>
    </lineage>
</organism>
<dbReference type="Pfam" id="PF01074">
    <property type="entry name" value="Glyco_hydro_38N"/>
    <property type="match status" value="1"/>
</dbReference>
<feature type="domain" description="Glycosyl hydrolase family 38 C-terminal" evidence="2">
    <location>
        <begin position="760"/>
        <end position="900"/>
    </location>
</feature>
<protein>
    <submittedName>
        <fullName evidence="3">Glycoside hydrolase</fullName>
    </submittedName>
</protein>
<feature type="domain" description="Glycoside hydrolase family 38 N-terminal" evidence="1">
    <location>
        <begin position="283"/>
        <end position="573"/>
    </location>
</feature>
<dbReference type="GO" id="GO:0006013">
    <property type="term" value="P:mannose metabolic process"/>
    <property type="evidence" value="ECO:0007669"/>
    <property type="project" value="InterPro"/>
</dbReference>
<dbReference type="InterPro" id="IPR013780">
    <property type="entry name" value="Glyco_hydro_b"/>
</dbReference>
<dbReference type="EMBL" id="VYQF01000007">
    <property type="protein sequence ID" value="KAA9036539.1"/>
    <property type="molecule type" value="Genomic_DNA"/>
</dbReference>
<dbReference type="Pfam" id="PF07748">
    <property type="entry name" value="Glyco_hydro_38C"/>
    <property type="match status" value="1"/>
</dbReference>
<dbReference type="Proteomes" id="UP000326903">
    <property type="component" value="Unassembled WGS sequence"/>
</dbReference>
<dbReference type="SUPFAM" id="SSF74650">
    <property type="entry name" value="Galactose mutarotase-like"/>
    <property type="match status" value="1"/>
</dbReference>
<dbReference type="Gene3D" id="2.70.98.30">
    <property type="entry name" value="Golgi alpha-mannosidase II, domain 4"/>
    <property type="match status" value="1"/>
</dbReference>
<comment type="caution">
    <text evidence="3">The sequence shown here is derived from an EMBL/GenBank/DDBJ whole genome shotgun (WGS) entry which is preliminary data.</text>
</comment>
<dbReference type="InterPro" id="IPR011682">
    <property type="entry name" value="Glyco_hydro_38_C"/>
</dbReference>
<evidence type="ECO:0000259" key="1">
    <source>
        <dbReference type="Pfam" id="PF01074"/>
    </source>
</evidence>
<dbReference type="InterPro" id="IPR000602">
    <property type="entry name" value="Glyco_hydro_38_N"/>
</dbReference>
<accession>A0A5J5ICE8</accession>
<reference evidence="3 4" key="1">
    <citation type="submission" date="2019-09" db="EMBL/GenBank/DDBJ databases">
        <title>Draft genome sequence of Ginsengibacter sp. BR5-29.</title>
        <authorList>
            <person name="Im W.-T."/>
        </authorList>
    </citation>
    <scope>NUCLEOTIDE SEQUENCE [LARGE SCALE GENOMIC DNA]</scope>
    <source>
        <strain evidence="3 4">BR5-29</strain>
    </source>
</reference>
<gene>
    <name evidence="3" type="ORF">FW778_18140</name>
</gene>
<dbReference type="InterPro" id="IPR011330">
    <property type="entry name" value="Glyco_hydro/deAcase_b/a-brl"/>
</dbReference>
<dbReference type="GO" id="GO:0030246">
    <property type="term" value="F:carbohydrate binding"/>
    <property type="evidence" value="ECO:0007669"/>
    <property type="project" value="InterPro"/>
</dbReference>
<evidence type="ECO:0000313" key="4">
    <source>
        <dbReference type="Proteomes" id="UP000326903"/>
    </source>
</evidence>
<proteinExistence type="predicted"/>
<dbReference type="GO" id="GO:0009313">
    <property type="term" value="P:oligosaccharide catabolic process"/>
    <property type="evidence" value="ECO:0007669"/>
    <property type="project" value="TreeGrafter"/>
</dbReference>
<dbReference type="PANTHER" id="PTHR46017:SF1">
    <property type="entry name" value="ALPHA-MANNOSIDASE 2C1"/>
    <property type="match status" value="1"/>
</dbReference>
<evidence type="ECO:0000313" key="3">
    <source>
        <dbReference type="EMBL" id="KAA9036539.1"/>
    </source>
</evidence>
<keyword evidence="4" id="KW-1185">Reference proteome</keyword>
<dbReference type="Gene3D" id="3.20.110.10">
    <property type="entry name" value="Glycoside hydrolase 38, N terminal domain"/>
    <property type="match status" value="1"/>
</dbReference>
<evidence type="ECO:0000259" key="2">
    <source>
        <dbReference type="Pfam" id="PF07748"/>
    </source>
</evidence>
<name>A0A5J5ICE8_9BACT</name>
<dbReference type="SUPFAM" id="SSF88713">
    <property type="entry name" value="Glycoside hydrolase/deacetylase"/>
    <property type="match status" value="1"/>
</dbReference>
<dbReference type="CDD" id="cd10791">
    <property type="entry name" value="GH38N_AMII_like_1"/>
    <property type="match status" value="1"/>
</dbReference>
<dbReference type="PANTHER" id="PTHR46017">
    <property type="entry name" value="ALPHA-MANNOSIDASE 2C1"/>
    <property type="match status" value="1"/>
</dbReference>
<keyword evidence="3" id="KW-0378">Hydrolase</keyword>
<dbReference type="InterPro" id="IPR027291">
    <property type="entry name" value="Glyco_hydro_38_N_sf"/>
</dbReference>